<evidence type="ECO:0000313" key="1">
    <source>
        <dbReference type="EMBL" id="MDR7097748.1"/>
    </source>
</evidence>
<keyword evidence="2" id="KW-1185">Reference proteome</keyword>
<name>A0ABU1VKD3_9GAMM</name>
<dbReference type="Proteomes" id="UP001267878">
    <property type="component" value="Unassembled WGS sequence"/>
</dbReference>
<dbReference type="SUPFAM" id="SSF53756">
    <property type="entry name" value="UDP-Glycosyltransferase/glycogen phosphorylase"/>
    <property type="match status" value="1"/>
</dbReference>
<evidence type="ECO:0000313" key="2">
    <source>
        <dbReference type="Proteomes" id="UP001267878"/>
    </source>
</evidence>
<dbReference type="Pfam" id="PF13692">
    <property type="entry name" value="Glyco_trans_1_4"/>
    <property type="match status" value="1"/>
</dbReference>
<dbReference type="EMBL" id="JAVDVW010000001">
    <property type="protein sequence ID" value="MDR7097748.1"/>
    <property type="molecule type" value="Genomic_DNA"/>
</dbReference>
<gene>
    <name evidence="1" type="ORF">J2X04_000095</name>
</gene>
<accession>A0ABU1VKD3</accession>
<dbReference type="Gene3D" id="3.40.50.2000">
    <property type="entry name" value="Glycogen Phosphorylase B"/>
    <property type="match status" value="2"/>
</dbReference>
<comment type="caution">
    <text evidence="1">The sequence shown here is derived from an EMBL/GenBank/DDBJ whole genome shotgun (WGS) entry which is preliminary data.</text>
</comment>
<dbReference type="PANTHER" id="PTHR12526">
    <property type="entry name" value="GLYCOSYLTRANSFERASE"/>
    <property type="match status" value="1"/>
</dbReference>
<sequence length="388" mass="43678">MNATTLHDAAEMHGSARYRVLLASTSYPSSLNDWKGLFIQRLVEALARRPEIGLQLWCPPGPVPSGVQDGWRGNDSTWLNSLLERGGIAHMLRKHPARGLPLSLSLMYRLRRAYQHSQAHIFHVNWLQNAITLPGDGRPALVTVLGTDMQLLRLPGMRTLLRRAFDGRQVAICPNAEWMLPDLESAFGDIAHVRFVPFGIDPRWYALERRFVANAPSRWLCVSRITRAKLGTLFEWCAPHFANRQRELHLFGPMQEQIELPEWIHYHGPASPEELCDNWFPSAQGLITLSQHAEGRPQVMLEAMAAGLPIIASRLPAHEDLLDHREDGWLCDRATDVGDALAVFDDASANLQAGTRARTWAAREIGSWDDCAARYANLYRRLLDGRAA</sequence>
<protein>
    <submittedName>
        <fullName evidence="1">Glycosyltransferase involved in cell wall biosynthesis</fullName>
    </submittedName>
</protein>
<proteinExistence type="predicted"/>
<reference evidence="1 2" key="1">
    <citation type="submission" date="2023-07" db="EMBL/GenBank/DDBJ databases">
        <title>Sorghum-associated microbial communities from plants grown in Nebraska, USA.</title>
        <authorList>
            <person name="Schachtman D."/>
        </authorList>
    </citation>
    <scope>NUCLEOTIDE SEQUENCE [LARGE SCALE GENOMIC DNA]</scope>
    <source>
        <strain evidence="1 2">BE187</strain>
    </source>
</reference>
<organism evidence="1 2">
    <name type="scientific">Agrilutibacter niabensis</name>
    <dbReference type="NCBI Taxonomy" id="380628"/>
    <lineage>
        <taxon>Bacteria</taxon>
        <taxon>Pseudomonadati</taxon>
        <taxon>Pseudomonadota</taxon>
        <taxon>Gammaproteobacteria</taxon>
        <taxon>Lysobacterales</taxon>
        <taxon>Lysobacteraceae</taxon>
        <taxon>Agrilutibacter</taxon>
    </lineage>
</organism>
<dbReference type="RefSeq" id="WP_310050860.1">
    <property type="nucleotide sequence ID" value="NZ_JAVDVW010000001.1"/>
</dbReference>
<dbReference type="CDD" id="cd03801">
    <property type="entry name" value="GT4_PimA-like"/>
    <property type="match status" value="1"/>
</dbReference>
<dbReference type="PANTHER" id="PTHR12526:SF637">
    <property type="entry name" value="GLYCOSYLTRANSFERASE EPSF-RELATED"/>
    <property type="match status" value="1"/>
</dbReference>